<evidence type="ECO:0000313" key="2">
    <source>
        <dbReference type="EMBL" id="TMR02269.1"/>
    </source>
</evidence>
<proteinExistence type="predicted"/>
<protein>
    <submittedName>
        <fullName evidence="2">LLM class flavin-dependent oxidoreductase</fullName>
    </submittedName>
</protein>
<evidence type="ECO:0000313" key="3">
    <source>
        <dbReference type="Proteomes" id="UP000309174"/>
    </source>
</evidence>
<dbReference type="Gene3D" id="3.20.20.30">
    <property type="entry name" value="Luciferase-like domain"/>
    <property type="match status" value="1"/>
</dbReference>
<sequence length="389" mass="41239">MTPLSVLDLAPVPAGRTARDALRNTLDLARRAESAGYRRYWLAEHHLAPGVASAAPQILIEAVAAATSRIRVGSGAVQTGHWTALSIVEQFGTLDALHPGRIDLGLGRSGQRRTEIARGAAASGPVREDRVVGEVDGLLIPAPFDAAKLMTSPKFALRSALLQHPGAEPRDFADIVGDIAALLDGTYTGDGHEAHANPGEGAALELWIFGSSGGQSARVAGERGLPFAANYHVSPSTVLEAVKAYREAFRPSDTLDEPYVVVSADVVVAPTDEEARELASPYALWVHSIRSGLAAIPFPTPAQAAAHRWRPGEFDLVADRVATQFTGAPETVVAGLETLRRVTGADELLITTITHGHADRVRSYELLAGAWDHGSAAHRRRAQAMGDSR</sequence>
<dbReference type="RefSeq" id="WP_138645339.1">
    <property type="nucleotide sequence ID" value="NZ_VCKW01000052.1"/>
</dbReference>
<reference evidence="2 3" key="1">
    <citation type="submission" date="2019-05" db="EMBL/GenBank/DDBJ databases">
        <title>Draft genome sequence of Actinomadura sp. 14C53.</title>
        <authorList>
            <person name="Saricaoglu S."/>
            <person name="Isik K."/>
        </authorList>
    </citation>
    <scope>NUCLEOTIDE SEQUENCE [LARGE SCALE GENOMIC DNA]</scope>
    <source>
        <strain evidence="2 3">14C53</strain>
    </source>
</reference>
<dbReference type="CDD" id="cd00347">
    <property type="entry name" value="Flavin_utilizing_monoxygenases"/>
    <property type="match status" value="2"/>
</dbReference>
<dbReference type="GO" id="GO:0005829">
    <property type="term" value="C:cytosol"/>
    <property type="evidence" value="ECO:0007669"/>
    <property type="project" value="TreeGrafter"/>
</dbReference>
<dbReference type="PANTHER" id="PTHR30137:SF6">
    <property type="entry name" value="LUCIFERASE-LIKE MONOOXYGENASE"/>
    <property type="match status" value="1"/>
</dbReference>
<dbReference type="EMBL" id="VCKW01000052">
    <property type="protein sequence ID" value="TMR02269.1"/>
    <property type="molecule type" value="Genomic_DNA"/>
</dbReference>
<organism evidence="2 3">
    <name type="scientific">Actinomadura soli</name>
    <dbReference type="NCBI Taxonomy" id="2508997"/>
    <lineage>
        <taxon>Bacteria</taxon>
        <taxon>Bacillati</taxon>
        <taxon>Actinomycetota</taxon>
        <taxon>Actinomycetes</taxon>
        <taxon>Streptosporangiales</taxon>
        <taxon>Thermomonosporaceae</taxon>
        <taxon>Actinomadura</taxon>
    </lineage>
</organism>
<dbReference type="Proteomes" id="UP000309174">
    <property type="component" value="Unassembled WGS sequence"/>
</dbReference>
<dbReference type="SUPFAM" id="SSF51679">
    <property type="entry name" value="Bacterial luciferase-like"/>
    <property type="match status" value="1"/>
</dbReference>
<feature type="domain" description="Luciferase-like" evidence="1">
    <location>
        <begin position="183"/>
        <end position="344"/>
    </location>
</feature>
<dbReference type="GO" id="GO:0016705">
    <property type="term" value="F:oxidoreductase activity, acting on paired donors, with incorporation or reduction of molecular oxygen"/>
    <property type="evidence" value="ECO:0007669"/>
    <property type="project" value="InterPro"/>
</dbReference>
<evidence type="ECO:0000259" key="1">
    <source>
        <dbReference type="Pfam" id="PF00296"/>
    </source>
</evidence>
<gene>
    <name evidence="2" type="ORF">ETD83_12915</name>
</gene>
<dbReference type="AlphaFoldDB" id="A0A5C4JDM2"/>
<dbReference type="InterPro" id="IPR011251">
    <property type="entry name" value="Luciferase-like_dom"/>
</dbReference>
<accession>A0A5C4JDM2</accession>
<feature type="domain" description="Luciferase-like" evidence="1">
    <location>
        <begin position="6"/>
        <end position="126"/>
    </location>
</feature>
<dbReference type="InterPro" id="IPR036661">
    <property type="entry name" value="Luciferase-like_sf"/>
</dbReference>
<comment type="caution">
    <text evidence="2">The sequence shown here is derived from an EMBL/GenBank/DDBJ whole genome shotgun (WGS) entry which is preliminary data.</text>
</comment>
<keyword evidence="3" id="KW-1185">Reference proteome</keyword>
<dbReference type="PANTHER" id="PTHR30137">
    <property type="entry name" value="LUCIFERASE-LIKE MONOOXYGENASE"/>
    <property type="match status" value="1"/>
</dbReference>
<dbReference type="OrthoDB" id="9780518at2"/>
<dbReference type="InterPro" id="IPR050766">
    <property type="entry name" value="Bact_Lucif_Oxidored"/>
</dbReference>
<name>A0A5C4JDM2_9ACTN</name>
<dbReference type="Pfam" id="PF00296">
    <property type="entry name" value="Bac_luciferase"/>
    <property type="match status" value="2"/>
</dbReference>